<dbReference type="Pfam" id="PF04548">
    <property type="entry name" value="AIG1"/>
    <property type="match status" value="1"/>
</dbReference>
<dbReference type="PROSITE" id="PS51720">
    <property type="entry name" value="G_AIG1"/>
    <property type="match status" value="1"/>
</dbReference>
<dbReference type="Gene3D" id="1.10.510.10">
    <property type="entry name" value="Transferase(Phosphotransferase) domain 1"/>
    <property type="match status" value="1"/>
</dbReference>
<dbReference type="GO" id="GO:0005525">
    <property type="term" value="F:GTP binding"/>
    <property type="evidence" value="ECO:0007669"/>
    <property type="project" value="InterPro"/>
</dbReference>
<reference evidence="8 9" key="1">
    <citation type="submission" date="2018-06" db="EMBL/GenBank/DDBJ databases">
        <title>Comparative genomics reveals the genomic features of Rhizophagus irregularis, R. cerebriforme, R. diaphanum and Gigaspora rosea, and their symbiotic lifestyle signature.</title>
        <authorList>
            <person name="Morin E."/>
            <person name="San Clemente H."/>
            <person name="Chen E.C.H."/>
            <person name="De La Providencia I."/>
            <person name="Hainaut M."/>
            <person name="Kuo A."/>
            <person name="Kohler A."/>
            <person name="Murat C."/>
            <person name="Tang N."/>
            <person name="Roy S."/>
            <person name="Loubradou J."/>
            <person name="Henrissat B."/>
            <person name="Grigoriev I.V."/>
            <person name="Corradi N."/>
            <person name="Roux C."/>
            <person name="Martin F.M."/>
        </authorList>
    </citation>
    <scope>NUCLEOTIDE SEQUENCE [LARGE SCALE GENOMIC DNA]</scope>
    <source>
        <strain evidence="8 9">DAOM 194757</strain>
    </source>
</reference>
<dbReference type="EMBL" id="QKWP01001286">
    <property type="protein sequence ID" value="RIB10148.1"/>
    <property type="molecule type" value="Genomic_DNA"/>
</dbReference>
<sequence length="652" mass="74804">MANRWFEKAISEGHINCLEYNKFVDPTSIGIGGFGEVTKYKWRDSGLTVALKCLRADTKIDESTIGNFIKELKLLQRVSNHSNVISFYGVTKDNNGYYNMILQYAENGTLREYLKENFTGLQWIDKLNIAKEIAFGLLFLHDNGIIHRDLHSKNILIHQRQPKIADFGLSKQTNEISKSSNSAIHGMTPYIEPKCFIDPKYKRNEKSDIYSFGVILWEISSGRPPFSSFKSRDLIVIHLFQGNREKPIEGTPPQYVELYKKCWDNDPDNRPEIKSIFDTLNDSIEISSQNNEISPSRQENINTLRNSSEITTSSLVGFSDIIPDMIDSNTPTSSPILPDIIPDMIVSNTPTSSPILPDTIPDMIDSNASTSFPILPDIIPDMIDSNTPTSSPILPDINTLVQDNFPENLRNTAILIVGSTGAGKSTLGNWLLDENLFETDSRMDPVTRVCQTTPIRIDDRDFVLIDTPDIFAVFNNAKCLSRIERLCTYGIQAIILVINIRDYHNFEETIRIIKIFFGNGITNHMIVAFSGVTKEQNEQNRIESRLNLPMKEFLKTVQNRWIISPNPDIFKSDDEVVKRSMTSVKDMILKFRNAYHLPYFNKARLQKYLFFLQIIFEFFIFVIVFIVFNIYYLGYYDKSWHTLWDKFISVML</sequence>
<dbReference type="PRINTS" id="PR00109">
    <property type="entry name" value="TYRKINASE"/>
</dbReference>
<dbReference type="GO" id="GO:0005524">
    <property type="term" value="F:ATP binding"/>
    <property type="evidence" value="ECO:0007669"/>
    <property type="project" value="UniProtKB-UniRule"/>
</dbReference>
<keyword evidence="2 4" id="KW-0547">Nucleotide-binding</keyword>
<evidence type="ECO:0000259" key="7">
    <source>
        <dbReference type="PROSITE" id="PS51720"/>
    </source>
</evidence>
<evidence type="ECO:0000313" key="9">
    <source>
        <dbReference type="Proteomes" id="UP000266673"/>
    </source>
</evidence>
<keyword evidence="5" id="KW-0472">Membrane</keyword>
<keyword evidence="9" id="KW-1185">Reference proteome</keyword>
<name>A0A397ULM7_9GLOM</name>
<dbReference type="InterPro" id="IPR000719">
    <property type="entry name" value="Prot_kinase_dom"/>
</dbReference>
<dbReference type="PANTHER" id="PTHR44329">
    <property type="entry name" value="SERINE/THREONINE-PROTEIN KINASE TNNI3K-RELATED"/>
    <property type="match status" value="1"/>
</dbReference>
<dbReference type="InterPro" id="IPR011009">
    <property type="entry name" value="Kinase-like_dom_sf"/>
</dbReference>
<dbReference type="SUPFAM" id="SSF56112">
    <property type="entry name" value="Protein kinase-like (PK-like)"/>
    <property type="match status" value="1"/>
</dbReference>
<evidence type="ECO:0000256" key="3">
    <source>
        <dbReference type="ARBA" id="ARBA00022840"/>
    </source>
</evidence>
<dbReference type="SUPFAM" id="SSF52540">
    <property type="entry name" value="P-loop containing nucleoside triphosphate hydrolases"/>
    <property type="match status" value="1"/>
</dbReference>
<dbReference type="InterPro" id="IPR051681">
    <property type="entry name" value="Ser/Thr_Kinases-Pseudokinases"/>
</dbReference>
<dbReference type="PROSITE" id="PS00107">
    <property type="entry name" value="PROTEIN_KINASE_ATP"/>
    <property type="match status" value="1"/>
</dbReference>
<feature type="binding site" evidence="4">
    <location>
        <position position="52"/>
    </location>
    <ligand>
        <name>ATP</name>
        <dbReference type="ChEBI" id="CHEBI:30616"/>
    </ligand>
</feature>
<gene>
    <name evidence="8" type="ORF">C2G38_2250957</name>
</gene>
<dbReference type="InterPro" id="IPR001245">
    <property type="entry name" value="Ser-Thr/Tyr_kinase_cat_dom"/>
</dbReference>
<evidence type="ECO:0000313" key="8">
    <source>
        <dbReference type="EMBL" id="RIB10148.1"/>
    </source>
</evidence>
<dbReference type="OrthoDB" id="4062651at2759"/>
<dbReference type="STRING" id="44941.A0A397ULM7"/>
<organism evidence="8 9">
    <name type="scientific">Gigaspora rosea</name>
    <dbReference type="NCBI Taxonomy" id="44941"/>
    <lineage>
        <taxon>Eukaryota</taxon>
        <taxon>Fungi</taxon>
        <taxon>Fungi incertae sedis</taxon>
        <taxon>Mucoromycota</taxon>
        <taxon>Glomeromycotina</taxon>
        <taxon>Glomeromycetes</taxon>
        <taxon>Diversisporales</taxon>
        <taxon>Gigasporaceae</taxon>
        <taxon>Gigaspora</taxon>
    </lineage>
</organism>
<evidence type="ECO:0000256" key="4">
    <source>
        <dbReference type="PROSITE-ProRule" id="PRU10141"/>
    </source>
</evidence>
<dbReference type="PROSITE" id="PS50011">
    <property type="entry name" value="PROTEIN_KINASE_DOM"/>
    <property type="match status" value="1"/>
</dbReference>
<keyword evidence="5" id="KW-1133">Transmembrane helix</keyword>
<comment type="caution">
    <text evidence="8">The sequence shown here is derived from an EMBL/GenBank/DDBJ whole genome shotgun (WGS) entry which is preliminary data.</text>
</comment>
<feature type="domain" description="AIG1-type G" evidence="7">
    <location>
        <begin position="409"/>
        <end position="608"/>
    </location>
</feature>
<evidence type="ECO:0000256" key="1">
    <source>
        <dbReference type="ARBA" id="ARBA00008171"/>
    </source>
</evidence>
<dbReference type="PANTHER" id="PTHR44329:SF298">
    <property type="entry name" value="MIXED LINEAGE KINASE DOMAIN-LIKE PROTEIN"/>
    <property type="match status" value="1"/>
</dbReference>
<dbReference type="AlphaFoldDB" id="A0A397ULM7"/>
<keyword evidence="3 4" id="KW-0067">ATP-binding</keyword>
<protein>
    <submittedName>
        <fullName evidence="8">Kinase-like domain-containing protein</fullName>
    </submittedName>
</protein>
<dbReference type="InterPro" id="IPR017441">
    <property type="entry name" value="Protein_kinase_ATP_BS"/>
</dbReference>
<keyword evidence="8" id="KW-0808">Transferase</keyword>
<dbReference type="InterPro" id="IPR006703">
    <property type="entry name" value="G_AIG1"/>
</dbReference>
<evidence type="ECO:0000259" key="6">
    <source>
        <dbReference type="PROSITE" id="PS50011"/>
    </source>
</evidence>
<dbReference type="Pfam" id="PF07714">
    <property type="entry name" value="PK_Tyr_Ser-Thr"/>
    <property type="match status" value="1"/>
</dbReference>
<dbReference type="Gene3D" id="3.40.50.300">
    <property type="entry name" value="P-loop containing nucleotide triphosphate hydrolases"/>
    <property type="match status" value="1"/>
</dbReference>
<dbReference type="Proteomes" id="UP000266673">
    <property type="component" value="Unassembled WGS sequence"/>
</dbReference>
<keyword evidence="5" id="KW-0812">Transmembrane</keyword>
<proteinExistence type="inferred from homology"/>
<dbReference type="InterPro" id="IPR027417">
    <property type="entry name" value="P-loop_NTPase"/>
</dbReference>
<evidence type="ECO:0000256" key="5">
    <source>
        <dbReference type="SAM" id="Phobius"/>
    </source>
</evidence>
<feature type="transmembrane region" description="Helical" evidence="5">
    <location>
        <begin position="608"/>
        <end position="633"/>
    </location>
</feature>
<accession>A0A397ULM7</accession>
<comment type="similarity">
    <text evidence="1">Belongs to the protein kinase superfamily. TKL Ser/Thr protein kinase family. ROCO subfamily.</text>
</comment>
<feature type="domain" description="Protein kinase" evidence="6">
    <location>
        <begin position="23"/>
        <end position="284"/>
    </location>
</feature>
<evidence type="ECO:0000256" key="2">
    <source>
        <dbReference type="ARBA" id="ARBA00022741"/>
    </source>
</evidence>
<keyword evidence="8" id="KW-0418">Kinase</keyword>
<dbReference type="GO" id="GO:0097527">
    <property type="term" value="P:necroptotic signaling pathway"/>
    <property type="evidence" value="ECO:0007669"/>
    <property type="project" value="TreeGrafter"/>
</dbReference>
<dbReference type="GO" id="GO:0004672">
    <property type="term" value="F:protein kinase activity"/>
    <property type="evidence" value="ECO:0007669"/>
    <property type="project" value="InterPro"/>
</dbReference>